<organism evidence="3 4">
    <name type="scientific">Reyranella soli</name>
    <dbReference type="NCBI Taxonomy" id="1230389"/>
    <lineage>
        <taxon>Bacteria</taxon>
        <taxon>Pseudomonadati</taxon>
        <taxon>Pseudomonadota</taxon>
        <taxon>Alphaproteobacteria</taxon>
        <taxon>Hyphomicrobiales</taxon>
        <taxon>Reyranellaceae</taxon>
        <taxon>Reyranella</taxon>
    </lineage>
</organism>
<dbReference type="AlphaFoldDB" id="A0A512NB87"/>
<proteinExistence type="predicted"/>
<feature type="domain" description="TssC1 C-terminal" evidence="2">
    <location>
        <begin position="378"/>
        <end position="488"/>
    </location>
</feature>
<dbReference type="EMBL" id="BKAJ01000057">
    <property type="protein sequence ID" value="GEP56203.1"/>
    <property type="molecule type" value="Genomic_DNA"/>
</dbReference>
<accession>A0A512NB87</accession>
<dbReference type="RefSeq" id="WP_218037361.1">
    <property type="nucleotide sequence ID" value="NZ_BKAJ01000057.1"/>
</dbReference>
<reference evidence="3 4" key="1">
    <citation type="submission" date="2019-07" db="EMBL/GenBank/DDBJ databases">
        <title>Whole genome shotgun sequence of Reyranella soli NBRC 108950.</title>
        <authorList>
            <person name="Hosoyama A."/>
            <person name="Uohara A."/>
            <person name="Ohji S."/>
            <person name="Ichikawa N."/>
        </authorList>
    </citation>
    <scope>NUCLEOTIDE SEQUENCE [LARGE SCALE GENOMIC DNA]</scope>
    <source>
        <strain evidence="3 4">NBRC 108950</strain>
    </source>
</reference>
<comment type="caution">
    <text evidence="3">The sequence shown here is derived from an EMBL/GenBank/DDBJ whole genome shotgun (WGS) entry which is preliminary data.</text>
</comment>
<sequence>MLAGRFFGEQHREEGGELAAFLHGRLSCSEALEMWFGEALSGLLAAGGDRLRAALDRDIADIDAAIGDQLDAVLHHSRFRALEGRWRGLAWLISGIEPGRRVKVRLLPVRWGELCRDLERALEFDQSITFRRIYEEEFGMPGGEPYGLMVIDHAVRHRVAAGATTDDVGGLAQLSAVAAAAFMPTVLSLDPTVLEVDTFSDLEGVRDITAPLRGPNHLRWRSLSGRADMRFVAVTLPRLLARRPWADDPGRLDGFRYSEHAPTADARVWMSAGYAFAACAVRAFLDNNWPADVRGVEIDRVGGGLVDNLTAEPFVSGPPYAWPRKSIEYQFSFRQEQALVEVGLLPVGVLPFGPELVFGASRSMQAPANYSGANAVVADANARLSAQINSMLCAARFAHLLKVMGRDMVGAFRTADEIERQLNAWLQGYVNTNINSTADSRARFPLLEGNVQVRERLEKPGVFGCTIHLRPHYQLDDIATAFHLVTELAAPSV</sequence>
<evidence type="ECO:0000313" key="3">
    <source>
        <dbReference type="EMBL" id="GEP56203.1"/>
    </source>
</evidence>
<dbReference type="Proteomes" id="UP000321058">
    <property type="component" value="Unassembled WGS sequence"/>
</dbReference>
<evidence type="ECO:0000259" key="1">
    <source>
        <dbReference type="Pfam" id="PF05943"/>
    </source>
</evidence>
<dbReference type="InterPro" id="IPR044031">
    <property type="entry name" value="TssC1_N"/>
</dbReference>
<dbReference type="NCBIfam" id="TIGR03355">
    <property type="entry name" value="VI_chp_2"/>
    <property type="match status" value="1"/>
</dbReference>
<dbReference type="InterPro" id="IPR010269">
    <property type="entry name" value="T6SS_TssC-like"/>
</dbReference>
<evidence type="ECO:0000259" key="2">
    <source>
        <dbReference type="Pfam" id="PF18945"/>
    </source>
</evidence>
<dbReference type="InterPro" id="IPR044032">
    <property type="entry name" value="TssC1_C"/>
</dbReference>
<dbReference type="PANTHER" id="PTHR35565">
    <property type="entry name" value="CYTOPLASMIC PROTEIN-RELATED"/>
    <property type="match status" value="1"/>
</dbReference>
<keyword evidence="4" id="KW-1185">Reference proteome</keyword>
<dbReference type="PANTHER" id="PTHR35565:SF3">
    <property type="entry name" value="TYPE VI SECRETION SYSTEM SHEATH PROTEIN TSSC1"/>
    <property type="match status" value="1"/>
</dbReference>
<feature type="domain" description="TssC1 N-terminal" evidence="1">
    <location>
        <begin position="56"/>
        <end position="365"/>
    </location>
</feature>
<gene>
    <name evidence="3" type="primary">impD</name>
    <name evidence="3" type="ORF">RSO01_33690</name>
</gene>
<name>A0A512NB87_9HYPH</name>
<dbReference type="Pfam" id="PF05943">
    <property type="entry name" value="VipB"/>
    <property type="match status" value="1"/>
</dbReference>
<dbReference type="Pfam" id="PF18945">
    <property type="entry name" value="VipB_2"/>
    <property type="match status" value="1"/>
</dbReference>
<protein>
    <submittedName>
        <fullName evidence="3">Type VI secretion protein</fullName>
    </submittedName>
</protein>
<evidence type="ECO:0000313" key="4">
    <source>
        <dbReference type="Proteomes" id="UP000321058"/>
    </source>
</evidence>